<sequence>MKVQVPVNGTPRCPNCNKRIASNFDGRFEYLCKCKMFTVFYTRPEYISHKLVSLDIIK</sequence>
<reference evidence="1" key="1">
    <citation type="journal article" date="2015" name="Nature">
        <title>Complex archaea that bridge the gap between prokaryotes and eukaryotes.</title>
        <authorList>
            <person name="Spang A."/>
            <person name="Saw J.H."/>
            <person name="Jorgensen S.L."/>
            <person name="Zaremba-Niedzwiedzka K."/>
            <person name="Martijn J."/>
            <person name="Lind A.E."/>
            <person name="van Eijk R."/>
            <person name="Schleper C."/>
            <person name="Guy L."/>
            <person name="Ettema T.J."/>
        </authorList>
    </citation>
    <scope>NUCLEOTIDE SEQUENCE</scope>
</reference>
<dbReference type="AlphaFoldDB" id="A0A0F9FQL0"/>
<protein>
    <submittedName>
        <fullName evidence="1">Uncharacterized protein</fullName>
    </submittedName>
</protein>
<evidence type="ECO:0000313" key="1">
    <source>
        <dbReference type="EMBL" id="KKL88789.1"/>
    </source>
</evidence>
<gene>
    <name evidence="1" type="ORF">LCGC14_1921200</name>
</gene>
<accession>A0A0F9FQL0</accession>
<proteinExistence type="predicted"/>
<organism evidence="1">
    <name type="scientific">marine sediment metagenome</name>
    <dbReference type="NCBI Taxonomy" id="412755"/>
    <lineage>
        <taxon>unclassified sequences</taxon>
        <taxon>metagenomes</taxon>
        <taxon>ecological metagenomes</taxon>
    </lineage>
</organism>
<comment type="caution">
    <text evidence="1">The sequence shown here is derived from an EMBL/GenBank/DDBJ whole genome shotgun (WGS) entry which is preliminary data.</text>
</comment>
<name>A0A0F9FQL0_9ZZZZ</name>
<dbReference type="EMBL" id="LAZR01020461">
    <property type="protein sequence ID" value="KKL88789.1"/>
    <property type="molecule type" value="Genomic_DNA"/>
</dbReference>